<dbReference type="RefSeq" id="WP_063216748.1">
    <property type="nucleotide sequence ID" value="NZ_CP015220.1"/>
</dbReference>
<dbReference type="Proteomes" id="UP000076038">
    <property type="component" value="Chromosome"/>
</dbReference>
<proteinExistence type="predicted"/>
<feature type="domain" description="Aminoglycoside phosphotransferase" evidence="1">
    <location>
        <begin position="56"/>
        <end position="256"/>
    </location>
</feature>
<dbReference type="SUPFAM" id="SSF56112">
    <property type="entry name" value="Protein kinase-like (PK-like)"/>
    <property type="match status" value="1"/>
</dbReference>
<dbReference type="Pfam" id="PF01636">
    <property type="entry name" value="APH"/>
    <property type="match status" value="1"/>
</dbReference>
<reference evidence="3" key="2">
    <citation type="submission" date="2016-04" db="EMBL/GenBank/DDBJ databases">
        <title>Complete Genome and Plasmid Sequences for Rhodococcus fascians D188 and Draft Sequences for Rhodococcus spp. Isolates PBTS 1 and PBTS 2.</title>
        <authorList>
            <person name="Stamer R."/>
            <person name="Vereecke D."/>
            <person name="Zhang Y."/>
            <person name="Schilkey F."/>
            <person name="Devitt N."/>
            <person name="Randall J."/>
        </authorList>
    </citation>
    <scope>NUCLEOTIDE SEQUENCE [LARGE SCALE GENOMIC DNA]</scope>
    <source>
        <strain evidence="3">PBTS2</strain>
    </source>
</reference>
<name>A0A143QT96_RHOFA</name>
<dbReference type="EMBL" id="CP015220">
    <property type="protein sequence ID" value="AMY26006.1"/>
    <property type="molecule type" value="Genomic_DNA"/>
</dbReference>
<gene>
    <name evidence="2" type="ORF">A3Q41_04742</name>
</gene>
<dbReference type="InterPro" id="IPR011009">
    <property type="entry name" value="Kinase-like_dom_sf"/>
</dbReference>
<dbReference type="Gene3D" id="3.90.1200.10">
    <property type="match status" value="1"/>
</dbReference>
<accession>A0A143QT96</accession>
<keyword evidence="3" id="KW-1185">Reference proteome</keyword>
<evidence type="ECO:0000313" key="2">
    <source>
        <dbReference type="EMBL" id="AMY26006.1"/>
    </source>
</evidence>
<dbReference type="KEGG" id="rhs:A3Q41_04742"/>
<dbReference type="PATRIC" id="fig|1653479.3.peg.4797"/>
<protein>
    <recommendedName>
        <fullName evidence="1">Aminoglycoside phosphotransferase domain-containing protein</fullName>
    </recommendedName>
</protein>
<organism evidence="2 3">
    <name type="scientific">Rhodococcoides fascians</name>
    <name type="common">Rhodococcus fascians</name>
    <dbReference type="NCBI Taxonomy" id="1828"/>
    <lineage>
        <taxon>Bacteria</taxon>
        <taxon>Bacillati</taxon>
        <taxon>Actinomycetota</taxon>
        <taxon>Actinomycetes</taxon>
        <taxon>Mycobacteriales</taxon>
        <taxon>Nocardiaceae</taxon>
        <taxon>Rhodococcoides</taxon>
    </lineage>
</organism>
<dbReference type="OrthoDB" id="115252at2"/>
<dbReference type="InterPro" id="IPR002575">
    <property type="entry name" value="Aminoglycoside_PTrfase"/>
</dbReference>
<sequence>MTVRQTLSELGIWASGELTLDPGTTMASPSWWGADSERFSARAEVADSGVGSAAYVKVMEPHARDYVDVAASFSAATAAGDAGIGPKVFVSDAASGVLVMEDFTGVCHTATLDLFDDDAEVEKLVALRTSVHGLSGITRRASVFDDLTQARGLVDSAGGVLPTDFDWMLRTLAPAAARIENADFDAVPCHGDGNVSNVLMLDDGSMRLVDWDVAALMDPLQDIGALLAEIRPFDSDAREVFEMAWGSFDSALFDRARIYGIADSLRWALIGLYADAVRPGTQEYSKFSDWQFLRARAGLRDPHFDDRVRNI</sequence>
<evidence type="ECO:0000313" key="3">
    <source>
        <dbReference type="Proteomes" id="UP000076038"/>
    </source>
</evidence>
<evidence type="ECO:0000259" key="1">
    <source>
        <dbReference type="Pfam" id="PF01636"/>
    </source>
</evidence>
<reference evidence="2 3" key="1">
    <citation type="journal article" date="2016" name="Genome Announc.">
        <title>Complete Genome and Plasmid Sequences for Rhodococcus fascians D188 and Draft Sequences for Rhodococcus Isolates PBTS 1 and PBTS 2.</title>
        <authorList>
            <person name="Stamler R.A."/>
            <person name="Vereecke D."/>
            <person name="Zhang Y."/>
            <person name="Schilkey F."/>
            <person name="Devitt N."/>
            <person name="Randall J.J."/>
        </authorList>
    </citation>
    <scope>NUCLEOTIDE SEQUENCE [LARGE SCALE GENOMIC DNA]</scope>
    <source>
        <strain evidence="2 3">PBTS2</strain>
    </source>
</reference>
<dbReference type="AlphaFoldDB" id="A0A143QT96"/>